<sequence length="195" mass="22331">MKTFLSLRVLAIVNKEEFLDLLEKDKEFRYAVAGKLGILELLRRMDAVERELKRQRKVLITLVKEVRDLKVAVGSLGRRLGVDVRALVDELLKRLGVGEYVVEKFRFEDREGRYGPRGVVYEVDLYVSNDKTFLVELKSLVEPEDVDRFYLVADAVERILGRRAEGKIIVGVHAAREALERAEKLGVTLLYGDLV</sequence>
<dbReference type="Proteomes" id="UP000001431">
    <property type="component" value="Chromosome"/>
</dbReference>
<evidence type="ECO:0008006" key="4">
    <source>
        <dbReference type="Google" id="ProtNLM"/>
    </source>
</evidence>
<organism evidence="2 3">
    <name type="scientific">Pyrobaculum calidifontis (strain DSM 21063 / JCM 11548 / VA1)</name>
    <dbReference type="NCBI Taxonomy" id="410359"/>
    <lineage>
        <taxon>Archaea</taxon>
        <taxon>Thermoproteota</taxon>
        <taxon>Thermoprotei</taxon>
        <taxon>Thermoproteales</taxon>
        <taxon>Thermoproteaceae</taxon>
        <taxon>Pyrobaculum</taxon>
    </lineage>
</organism>
<dbReference type="AlphaFoldDB" id="A3MWB8"/>
<evidence type="ECO:0000313" key="3">
    <source>
        <dbReference type="Proteomes" id="UP000001431"/>
    </source>
</evidence>
<dbReference type="HOGENOM" id="CLU_064028_2_1_2"/>
<dbReference type="STRING" id="410359.Pcal_1516"/>
<name>A3MWB8_PYRCJ</name>
<protein>
    <recommendedName>
        <fullName evidence="4">DUF3782 domain-containing protein</fullName>
    </recommendedName>
</protein>
<keyword evidence="1" id="KW-0175">Coiled coil</keyword>
<reference evidence="2" key="1">
    <citation type="submission" date="2007-02" db="EMBL/GenBank/DDBJ databases">
        <title>Complete sequence of Pyrobaculum calidifontis JCM 11548.</title>
        <authorList>
            <consortium name="US DOE Joint Genome Institute"/>
            <person name="Copeland A."/>
            <person name="Lucas S."/>
            <person name="Lapidus A."/>
            <person name="Barry K."/>
            <person name="Glavina del Rio T."/>
            <person name="Dalin E."/>
            <person name="Tice H."/>
            <person name="Pitluck S."/>
            <person name="Chain P."/>
            <person name="Malfatti S."/>
            <person name="Shin M."/>
            <person name="Vergez L."/>
            <person name="Schmutz J."/>
            <person name="Larimer F."/>
            <person name="Land M."/>
            <person name="Hauser L."/>
            <person name="Kyrpides N."/>
            <person name="Mikhailova N."/>
            <person name="Cozen A.E."/>
            <person name="Fitz-Gibbon S.T."/>
            <person name="House C.H."/>
            <person name="Saltikov C."/>
            <person name="Lowe T.M."/>
            <person name="Richardson P."/>
        </authorList>
    </citation>
    <scope>NUCLEOTIDE SEQUENCE [LARGE SCALE GENOMIC DNA]</scope>
    <source>
        <strain evidence="2">JCM 11548</strain>
    </source>
</reference>
<proteinExistence type="predicted"/>
<keyword evidence="3" id="KW-1185">Reference proteome</keyword>
<evidence type="ECO:0000313" key="2">
    <source>
        <dbReference type="EMBL" id="ABO08935.1"/>
    </source>
</evidence>
<dbReference type="KEGG" id="pcl:Pcal_1516"/>
<dbReference type="InterPro" id="IPR011335">
    <property type="entry name" value="Restrct_endonuc-II-like"/>
</dbReference>
<accession>A3MWB8</accession>
<evidence type="ECO:0000256" key="1">
    <source>
        <dbReference type="SAM" id="Coils"/>
    </source>
</evidence>
<gene>
    <name evidence="2" type="ordered locus">Pcal_1516</name>
</gene>
<dbReference type="SUPFAM" id="SSF52980">
    <property type="entry name" value="Restriction endonuclease-like"/>
    <property type="match status" value="1"/>
</dbReference>
<feature type="coiled-coil region" evidence="1">
    <location>
        <begin position="38"/>
        <end position="65"/>
    </location>
</feature>
<dbReference type="PANTHER" id="PTHR34314:SF6">
    <property type="entry name" value="DUF3782 DOMAIN-CONTAINING PROTEIN"/>
    <property type="match status" value="1"/>
</dbReference>
<dbReference type="PANTHER" id="PTHR34314">
    <property type="entry name" value="CRENARCHAEAL PROTEIN, PUTATIVE-RELATED"/>
    <property type="match status" value="1"/>
</dbReference>
<dbReference type="EMBL" id="CP000561">
    <property type="protein sequence ID" value="ABO08935.1"/>
    <property type="molecule type" value="Genomic_DNA"/>
</dbReference>
<dbReference type="eggNOG" id="arCOG01424">
    <property type="taxonomic scope" value="Archaea"/>
</dbReference>